<evidence type="ECO:0000256" key="7">
    <source>
        <dbReference type="ARBA" id="ARBA00023012"/>
    </source>
</evidence>
<organism evidence="9 10">
    <name type="scientific">Blautia liquoris</name>
    <dbReference type="NCBI Taxonomy" id="2779518"/>
    <lineage>
        <taxon>Bacteria</taxon>
        <taxon>Bacillati</taxon>
        <taxon>Bacillota</taxon>
        <taxon>Clostridia</taxon>
        <taxon>Lachnospirales</taxon>
        <taxon>Lachnospiraceae</taxon>
        <taxon>Blautia</taxon>
    </lineage>
</organism>
<dbReference type="SUPFAM" id="SSF47384">
    <property type="entry name" value="Homodimeric domain of signal transducing histidine kinase"/>
    <property type="match status" value="1"/>
</dbReference>
<dbReference type="InterPro" id="IPR003594">
    <property type="entry name" value="HATPase_dom"/>
</dbReference>
<gene>
    <name evidence="9" type="ORF">INP51_04455</name>
</gene>
<dbReference type="AlphaFoldDB" id="A0A7M2RKX1"/>
<dbReference type="EC" id="2.7.13.3" evidence="3"/>
<evidence type="ECO:0000256" key="3">
    <source>
        <dbReference type="ARBA" id="ARBA00012438"/>
    </source>
</evidence>
<dbReference type="KEGG" id="bliq:INP51_04455"/>
<evidence type="ECO:0000313" key="9">
    <source>
        <dbReference type="EMBL" id="QOV20207.1"/>
    </source>
</evidence>
<keyword evidence="10" id="KW-1185">Reference proteome</keyword>
<comment type="subcellular location">
    <subcellularLocation>
        <location evidence="2">Membrane</location>
    </subcellularLocation>
</comment>
<dbReference type="Proteomes" id="UP000593601">
    <property type="component" value="Chromosome"/>
</dbReference>
<dbReference type="GO" id="GO:0016036">
    <property type="term" value="P:cellular response to phosphate starvation"/>
    <property type="evidence" value="ECO:0007669"/>
    <property type="project" value="TreeGrafter"/>
</dbReference>
<keyword evidence="7" id="KW-0902">Two-component regulatory system</keyword>
<dbReference type="Pfam" id="PF00512">
    <property type="entry name" value="HisKA"/>
    <property type="match status" value="1"/>
</dbReference>
<dbReference type="SMART" id="SM00387">
    <property type="entry name" value="HATPase_c"/>
    <property type="match status" value="1"/>
</dbReference>
<dbReference type="Pfam" id="PF02518">
    <property type="entry name" value="HATPase_c"/>
    <property type="match status" value="1"/>
</dbReference>
<comment type="catalytic activity">
    <reaction evidence="1">
        <text>ATP + protein L-histidine = ADP + protein N-phospho-L-histidine.</text>
        <dbReference type="EC" id="2.7.13.3"/>
    </reaction>
</comment>
<dbReference type="InterPro" id="IPR050351">
    <property type="entry name" value="BphY/WalK/GraS-like"/>
</dbReference>
<evidence type="ECO:0000259" key="8">
    <source>
        <dbReference type="PROSITE" id="PS50109"/>
    </source>
</evidence>
<dbReference type="SUPFAM" id="SSF55874">
    <property type="entry name" value="ATPase domain of HSP90 chaperone/DNA topoisomerase II/histidine kinase"/>
    <property type="match status" value="1"/>
</dbReference>
<sequence>MKLWLGILIAIILIQGALFWKYQRQVKDICRQLAFLMKYDSNMLITRETDFGGIGELADLLNEWMGVRRREKREYLQKEKMISDTYTNLSHDIRTPLTSLDGYVQLMENCESPMEQKQYMKIIQERITSLKAMLEELFTFTKLKNDTFHLELTTCCINKIVKSTIFSYYNEWTARGIKPEIHISEKLLFIKGNEPGIRRVLQNLIKNGLDHGQKKISIALFSMQEQIFLQVKNQVEDAKEIDVSQVFERFYKADEARSKTSSGLGLSIARELVLRMDGEIQARIEGQEFCVEIVFPKNEFS</sequence>
<dbReference type="Gene3D" id="3.30.565.10">
    <property type="entry name" value="Histidine kinase-like ATPase, C-terminal domain"/>
    <property type="match status" value="1"/>
</dbReference>
<dbReference type="EMBL" id="CP063304">
    <property type="protein sequence ID" value="QOV20207.1"/>
    <property type="molecule type" value="Genomic_DNA"/>
</dbReference>
<dbReference type="CDD" id="cd00082">
    <property type="entry name" value="HisKA"/>
    <property type="match status" value="1"/>
</dbReference>
<dbReference type="PANTHER" id="PTHR45453:SF1">
    <property type="entry name" value="PHOSPHATE REGULON SENSOR PROTEIN PHOR"/>
    <property type="match status" value="1"/>
</dbReference>
<dbReference type="InterPro" id="IPR005467">
    <property type="entry name" value="His_kinase_dom"/>
</dbReference>
<keyword evidence="4" id="KW-0597">Phosphoprotein</keyword>
<evidence type="ECO:0000256" key="6">
    <source>
        <dbReference type="ARBA" id="ARBA00022777"/>
    </source>
</evidence>
<name>A0A7M2RKX1_9FIRM</name>
<dbReference type="InterPro" id="IPR036097">
    <property type="entry name" value="HisK_dim/P_sf"/>
</dbReference>
<keyword evidence="5" id="KW-0808">Transferase</keyword>
<evidence type="ECO:0000256" key="5">
    <source>
        <dbReference type="ARBA" id="ARBA00022679"/>
    </source>
</evidence>
<keyword evidence="6 9" id="KW-0418">Kinase</keyword>
<evidence type="ECO:0000313" key="10">
    <source>
        <dbReference type="Proteomes" id="UP000593601"/>
    </source>
</evidence>
<evidence type="ECO:0000256" key="1">
    <source>
        <dbReference type="ARBA" id="ARBA00000085"/>
    </source>
</evidence>
<dbReference type="CDD" id="cd00075">
    <property type="entry name" value="HATPase"/>
    <property type="match status" value="1"/>
</dbReference>
<dbReference type="PRINTS" id="PR01780">
    <property type="entry name" value="LANTIREGPROT"/>
</dbReference>
<protein>
    <recommendedName>
        <fullName evidence="3">histidine kinase</fullName>
        <ecNumber evidence="3">2.7.13.3</ecNumber>
    </recommendedName>
</protein>
<reference evidence="9 10" key="1">
    <citation type="submission" date="2020-10" db="EMBL/GenBank/DDBJ databases">
        <title>Blautia liquoris sp.nov., isolated from the mud in a fermentation cellar used for the production of Chinese strong-flavoured liquor.</title>
        <authorList>
            <person name="Lu L."/>
        </authorList>
    </citation>
    <scope>NUCLEOTIDE SEQUENCE [LARGE SCALE GENOMIC DNA]</scope>
    <source>
        <strain evidence="9 10">LZLJ-3</strain>
    </source>
</reference>
<dbReference type="InterPro" id="IPR003661">
    <property type="entry name" value="HisK_dim/P_dom"/>
</dbReference>
<dbReference type="GO" id="GO:0004721">
    <property type="term" value="F:phosphoprotein phosphatase activity"/>
    <property type="evidence" value="ECO:0007669"/>
    <property type="project" value="TreeGrafter"/>
</dbReference>
<evidence type="ECO:0000256" key="2">
    <source>
        <dbReference type="ARBA" id="ARBA00004370"/>
    </source>
</evidence>
<dbReference type="PANTHER" id="PTHR45453">
    <property type="entry name" value="PHOSPHATE REGULON SENSOR PROTEIN PHOR"/>
    <property type="match status" value="1"/>
</dbReference>
<dbReference type="GO" id="GO:0000155">
    <property type="term" value="F:phosphorelay sensor kinase activity"/>
    <property type="evidence" value="ECO:0007669"/>
    <property type="project" value="InterPro"/>
</dbReference>
<dbReference type="InterPro" id="IPR036890">
    <property type="entry name" value="HATPase_C_sf"/>
</dbReference>
<dbReference type="PROSITE" id="PS50109">
    <property type="entry name" value="HIS_KIN"/>
    <property type="match status" value="1"/>
</dbReference>
<dbReference type="GO" id="GO:0005886">
    <property type="term" value="C:plasma membrane"/>
    <property type="evidence" value="ECO:0007669"/>
    <property type="project" value="TreeGrafter"/>
</dbReference>
<dbReference type="InterPro" id="IPR008358">
    <property type="entry name" value="Sig_transdc_His_kin/Pase_MprB"/>
</dbReference>
<accession>A0A7M2RKX1</accession>
<feature type="domain" description="Histidine kinase" evidence="8">
    <location>
        <begin position="88"/>
        <end position="299"/>
    </location>
</feature>
<proteinExistence type="predicted"/>
<dbReference type="SMART" id="SM00388">
    <property type="entry name" value="HisKA"/>
    <property type="match status" value="1"/>
</dbReference>
<dbReference type="RefSeq" id="WP_193736527.1">
    <property type="nucleotide sequence ID" value="NZ_CP063304.1"/>
</dbReference>
<dbReference type="Gene3D" id="1.10.287.130">
    <property type="match status" value="1"/>
</dbReference>
<evidence type="ECO:0000256" key="4">
    <source>
        <dbReference type="ARBA" id="ARBA00022553"/>
    </source>
</evidence>